<dbReference type="CDD" id="cd04301">
    <property type="entry name" value="NAT_SF"/>
    <property type="match status" value="1"/>
</dbReference>
<evidence type="ECO:0000256" key="2">
    <source>
        <dbReference type="ARBA" id="ARBA00023315"/>
    </source>
</evidence>
<dbReference type="GO" id="GO:0016746">
    <property type="term" value="F:acyltransferase activity"/>
    <property type="evidence" value="ECO:0007669"/>
    <property type="project" value="UniProtKB-KW"/>
</dbReference>
<dbReference type="EMBL" id="CP080034">
    <property type="protein sequence ID" value="QYC10886.1"/>
    <property type="molecule type" value="Genomic_DNA"/>
</dbReference>
<keyword evidence="5" id="KW-1185">Reference proteome</keyword>
<dbReference type="PANTHER" id="PTHR43877:SF2">
    <property type="entry name" value="AMINOALKYLPHOSPHONATE N-ACETYLTRANSFERASE-RELATED"/>
    <property type="match status" value="1"/>
</dbReference>
<dbReference type="EC" id="2.3.1.-" evidence="4"/>
<evidence type="ECO:0000256" key="1">
    <source>
        <dbReference type="ARBA" id="ARBA00022679"/>
    </source>
</evidence>
<name>A0ABX8TI22_9CAUL</name>
<keyword evidence="1 4" id="KW-0808">Transferase</keyword>
<evidence type="ECO:0000313" key="5">
    <source>
        <dbReference type="Proteomes" id="UP000824334"/>
    </source>
</evidence>
<protein>
    <submittedName>
        <fullName evidence="4">GNAT family acetyltransferase</fullName>
        <ecNumber evidence="4">2.3.1.-</ecNumber>
    </submittedName>
</protein>
<keyword evidence="2 4" id="KW-0012">Acyltransferase</keyword>
<dbReference type="Proteomes" id="UP000824334">
    <property type="component" value="Chromosome"/>
</dbReference>
<dbReference type="PROSITE" id="PS51186">
    <property type="entry name" value="GNAT"/>
    <property type="match status" value="1"/>
</dbReference>
<proteinExistence type="predicted"/>
<sequence>MNLIRPIADGDEAAVIALWSACGLTRPWNDPAQDLRLARDTATATILVATGDDRIIGTVMTGFEGHRGWVYYLAVDPAHRGAGLGRLLMTAAEAWLKAQGAPKLQLMVRADNAAALGFYERLGLERQDVVVLGRRLDGR</sequence>
<gene>
    <name evidence="4" type="ORF">KWG56_02410</name>
</gene>
<reference evidence="4 5" key="1">
    <citation type="submission" date="2021-07" db="EMBL/GenBank/DDBJ databases">
        <title>Isolation and characterization of bacteria from a gold mining with a capacity of golden bioaccumulation.</title>
        <authorList>
            <person name="Yang X.J."/>
        </authorList>
    </citation>
    <scope>NUCLEOTIDE SEQUENCE [LARGE SCALE GENOMIC DNA]</scope>
    <source>
        <strain evidence="4 5">Au29</strain>
    </source>
</reference>
<dbReference type="InterPro" id="IPR000182">
    <property type="entry name" value="GNAT_dom"/>
</dbReference>
<evidence type="ECO:0000259" key="3">
    <source>
        <dbReference type="PROSITE" id="PS51186"/>
    </source>
</evidence>
<dbReference type="NCBIfam" id="NF002959">
    <property type="entry name" value="PRK03624.1"/>
    <property type="match status" value="1"/>
</dbReference>
<dbReference type="PANTHER" id="PTHR43877">
    <property type="entry name" value="AMINOALKYLPHOSPHONATE N-ACETYLTRANSFERASE-RELATED-RELATED"/>
    <property type="match status" value="1"/>
</dbReference>
<organism evidence="4 5">
    <name type="scientific">Brevundimonas nasdae</name>
    <dbReference type="NCBI Taxonomy" id="172043"/>
    <lineage>
        <taxon>Bacteria</taxon>
        <taxon>Pseudomonadati</taxon>
        <taxon>Pseudomonadota</taxon>
        <taxon>Alphaproteobacteria</taxon>
        <taxon>Caulobacterales</taxon>
        <taxon>Caulobacteraceae</taxon>
        <taxon>Brevundimonas</taxon>
    </lineage>
</organism>
<dbReference type="GeneID" id="94374100"/>
<accession>A0ABX8TI22</accession>
<feature type="domain" description="N-acetyltransferase" evidence="3">
    <location>
        <begin position="2"/>
        <end position="139"/>
    </location>
</feature>
<dbReference type="RefSeq" id="WP_219353594.1">
    <property type="nucleotide sequence ID" value="NZ_CP080034.1"/>
</dbReference>
<evidence type="ECO:0000313" key="4">
    <source>
        <dbReference type="EMBL" id="QYC10886.1"/>
    </source>
</evidence>
<dbReference type="Pfam" id="PF00583">
    <property type="entry name" value="Acetyltransf_1"/>
    <property type="match status" value="1"/>
</dbReference>
<dbReference type="InterPro" id="IPR050832">
    <property type="entry name" value="Bact_Acetyltransf"/>
</dbReference>